<name>A0A2K0W4A5_GIBNY</name>
<comment type="similarity">
    <text evidence="2">Belongs to the amino acid/polyamine transporter 2 family.</text>
</comment>
<dbReference type="GO" id="GO:0016020">
    <property type="term" value="C:membrane"/>
    <property type="evidence" value="ECO:0007669"/>
    <property type="project" value="UniProtKB-SubCell"/>
</dbReference>
<dbReference type="InterPro" id="IPR013057">
    <property type="entry name" value="AA_transpt_TM"/>
</dbReference>
<comment type="subcellular location">
    <subcellularLocation>
        <location evidence="1">Membrane</location>
        <topology evidence="1">Multi-pass membrane protein</topology>
    </subcellularLocation>
</comment>
<dbReference type="EMBL" id="MTQA01000131">
    <property type="protein sequence ID" value="PNP77103.1"/>
    <property type="molecule type" value="Genomic_DNA"/>
</dbReference>
<evidence type="ECO:0000256" key="1">
    <source>
        <dbReference type="ARBA" id="ARBA00004141"/>
    </source>
</evidence>
<evidence type="ECO:0000256" key="6">
    <source>
        <dbReference type="SAM" id="Phobius"/>
    </source>
</evidence>
<proteinExistence type="inferred from homology"/>
<evidence type="ECO:0000313" key="8">
    <source>
        <dbReference type="EMBL" id="PNP77103.1"/>
    </source>
</evidence>
<dbReference type="FunFam" id="1.20.1740.10:FF:000039">
    <property type="entry name" value="Neutral amino acid transporter (Eurofung)"/>
    <property type="match status" value="1"/>
</dbReference>
<evidence type="ECO:0000256" key="5">
    <source>
        <dbReference type="ARBA" id="ARBA00023136"/>
    </source>
</evidence>
<accession>A0A2K0W4A5</accession>
<keyword evidence="3 6" id="KW-0812">Transmembrane</keyword>
<reference evidence="8 9" key="1">
    <citation type="submission" date="2017-06" db="EMBL/GenBank/DDBJ databases">
        <title>Genome of Fusarium nygamai isolate CS10214.</title>
        <authorList>
            <person name="Gardiner D.M."/>
            <person name="Obanor F."/>
            <person name="Kazan K."/>
        </authorList>
    </citation>
    <scope>NUCLEOTIDE SEQUENCE [LARGE SCALE GENOMIC DNA]</scope>
    <source>
        <strain evidence="8 9">CS10214</strain>
    </source>
</reference>
<feature type="transmembrane region" description="Helical" evidence="6">
    <location>
        <begin position="234"/>
        <end position="254"/>
    </location>
</feature>
<comment type="caution">
    <text evidence="8">The sequence shown here is derived from an EMBL/GenBank/DDBJ whole genome shotgun (WGS) entry which is preliminary data.</text>
</comment>
<evidence type="ECO:0000259" key="7">
    <source>
        <dbReference type="Pfam" id="PF01490"/>
    </source>
</evidence>
<feature type="transmembrane region" description="Helical" evidence="6">
    <location>
        <begin position="192"/>
        <end position="214"/>
    </location>
</feature>
<dbReference type="AlphaFoldDB" id="A0A2K0W4A5"/>
<dbReference type="GO" id="GO:0015179">
    <property type="term" value="F:L-amino acid transmembrane transporter activity"/>
    <property type="evidence" value="ECO:0007669"/>
    <property type="project" value="TreeGrafter"/>
</dbReference>
<keyword evidence="4 6" id="KW-1133">Transmembrane helix</keyword>
<feature type="domain" description="Amino acid transporter transmembrane" evidence="7">
    <location>
        <begin position="53"/>
        <end position="448"/>
    </location>
</feature>
<evidence type="ECO:0000256" key="4">
    <source>
        <dbReference type="ARBA" id="ARBA00022989"/>
    </source>
</evidence>
<dbReference type="STRING" id="42673.A0A2K0W4A5"/>
<dbReference type="Pfam" id="PF01490">
    <property type="entry name" value="Aa_trans"/>
    <property type="match status" value="1"/>
</dbReference>
<evidence type="ECO:0000313" key="9">
    <source>
        <dbReference type="Proteomes" id="UP000236664"/>
    </source>
</evidence>
<gene>
    <name evidence="8" type="ORF">FNYG_09572</name>
</gene>
<evidence type="ECO:0000256" key="2">
    <source>
        <dbReference type="ARBA" id="ARBA00008066"/>
    </source>
</evidence>
<dbReference type="PANTHER" id="PTHR22950:SF697">
    <property type="entry name" value="AMINO ACID TRANSPORTER (EUROFUNG)"/>
    <property type="match status" value="1"/>
</dbReference>
<feature type="transmembrane region" description="Helical" evidence="6">
    <location>
        <begin position="357"/>
        <end position="377"/>
    </location>
</feature>
<feature type="transmembrane region" description="Helical" evidence="6">
    <location>
        <begin position="317"/>
        <end position="336"/>
    </location>
</feature>
<sequence length="476" mass="51388">MASPTVSSIPHYSVTDQKEKVALDHGDVPSVDIGKGETREVFQENVDGVEFRTVSWQRATIVFLKINFAMSILAIPAALGALGSVGGSLCIIGYTSLNVYTALILGDIKHNHTECHTLADMMGLIWGRWGRELVGIGIIIAQTLVTAGGIVTTTIGFNALSDHGTCTVTFGIVSAIAVTAFSSIRTFSKLGWLTWVGFVLFFVGVFIFVVAVTQVDRPAAAPQTGDFDLGWEPIAYPSFVVGMVSVTNIFISTCGSSNFLPVISEMKRPQDYRKACLVAGFIVGALYLSFSLVIYRYCGVWLSTPAFASAGPIIKKVAYGVSLPGLILGVGIYQHVAAKYAFVRVLRDSKHLQANTFTHWGTWLGINIALGTAAFIVAEAVPILNYLLGLAGAICFAPFSLIFPALLWMHEYKRYKTGTATQKVKYGFHILIMIFGFFMMIAGVYSVVVLIKEAFDTGAIAKVFDCADNSGFVQGK</sequence>
<feature type="transmembrane region" description="Helical" evidence="6">
    <location>
        <begin position="167"/>
        <end position="185"/>
    </location>
</feature>
<feature type="transmembrane region" description="Helical" evidence="6">
    <location>
        <begin position="383"/>
        <end position="409"/>
    </location>
</feature>
<feature type="transmembrane region" description="Helical" evidence="6">
    <location>
        <begin position="133"/>
        <end position="155"/>
    </location>
</feature>
<feature type="transmembrane region" description="Helical" evidence="6">
    <location>
        <begin position="430"/>
        <end position="451"/>
    </location>
</feature>
<keyword evidence="5 6" id="KW-0472">Membrane</keyword>
<feature type="transmembrane region" description="Helical" evidence="6">
    <location>
        <begin position="275"/>
        <end position="297"/>
    </location>
</feature>
<protein>
    <recommendedName>
        <fullName evidence="7">Amino acid transporter transmembrane domain-containing protein</fullName>
    </recommendedName>
</protein>
<dbReference type="OrthoDB" id="40134at2759"/>
<dbReference type="Proteomes" id="UP000236664">
    <property type="component" value="Unassembled WGS sequence"/>
</dbReference>
<dbReference type="PANTHER" id="PTHR22950">
    <property type="entry name" value="AMINO ACID TRANSPORTER"/>
    <property type="match status" value="1"/>
</dbReference>
<evidence type="ECO:0000256" key="3">
    <source>
        <dbReference type="ARBA" id="ARBA00022692"/>
    </source>
</evidence>
<organism evidence="8 9">
    <name type="scientific">Gibberella nygamai</name>
    <name type="common">Bean root rot disease fungus</name>
    <name type="synonym">Fusarium nygamai</name>
    <dbReference type="NCBI Taxonomy" id="42673"/>
    <lineage>
        <taxon>Eukaryota</taxon>
        <taxon>Fungi</taxon>
        <taxon>Dikarya</taxon>
        <taxon>Ascomycota</taxon>
        <taxon>Pezizomycotina</taxon>
        <taxon>Sordariomycetes</taxon>
        <taxon>Hypocreomycetidae</taxon>
        <taxon>Hypocreales</taxon>
        <taxon>Nectriaceae</taxon>
        <taxon>Fusarium</taxon>
        <taxon>Fusarium fujikuroi species complex</taxon>
    </lineage>
</organism>
<keyword evidence="9" id="KW-1185">Reference proteome</keyword>